<keyword evidence="5 8" id="KW-0812">Transmembrane</keyword>
<feature type="transmembrane region" description="Helical" evidence="8">
    <location>
        <begin position="160"/>
        <end position="182"/>
    </location>
</feature>
<keyword evidence="11" id="KW-1185">Reference proteome</keyword>
<dbReference type="OrthoDB" id="9800416at2"/>
<dbReference type="RefSeq" id="WP_067756274.1">
    <property type="nucleotide sequence ID" value="NZ_CP015772.1"/>
</dbReference>
<keyword evidence="6 8" id="KW-1133">Transmembrane helix</keyword>
<dbReference type="STRING" id="1176587.A8C56_12075"/>
<evidence type="ECO:0000256" key="7">
    <source>
        <dbReference type="ARBA" id="ARBA00023136"/>
    </source>
</evidence>
<dbReference type="GO" id="GO:0005886">
    <property type="term" value="C:plasma membrane"/>
    <property type="evidence" value="ECO:0007669"/>
    <property type="project" value="UniProtKB-SubCell"/>
</dbReference>
<feature type="transmembrane region" description="Helical" evidence="8">
    <location>
        <begin position="212"/>
        <end position="230"/>
    </location>
</feature>
<dbReference type="CDD" id="cd17320">
    <property type="entry name" value="MFS_MdfA_MDR_like"/>
    <property type="match status" value="1"/>
</dbReference>
<dbReference type="InterPro" id="IPR020846">
    <property type="entry name" value="MFS_dom"/>
</dbReference>
<reference evidence="10 11" key="1">
    <citation type="submission" date="2016-05" db="EMBL/GenBank/DDBJ databases">
        <title>Niabella ginsenosidivorans BS26 whole genome sequencing.</title>
        <authorList>
            <person name="Im W.T."/>
            <person name="Siddiqi M.Z."/>
        </authorList>
    </citation>
    <scope>NUCLEOTIDE SEQUENCE [LARGE SCALE GENOMIC DNA]</scope>
    <source>
        <strain evidence="10 11">BS26</strain>
    </source>
</reference>
<evidence type="ECO:0000256" key="6">
    <source>
        <dbReference type="ARBA" id="ARBA00022989"/>
    </source>
</evidence>
<keyword evidence="3" id="KW-0813">Transport</keyword>
<feature type="transmembrane region" description="Helical" evidence="8">
    <location>
        <begin position="342"/>
        <end position="362"/>
    </location>
</feature>
<dbReference type="KEGG" id="nia:A8C56_12075"/>
<dbReference type="PANTHER" id="PTHR23502">
    <property type="entry name" value="MAJOR FACILITATOR SUPERFAMILY"/>
    <property type="match status" value="1"/>
</dbReference>
<dbReference type="Proteomes" id="UP000077667">
    <property type="component" value="Chromosome"/>
</dbReference>
<dbReference type="GO" id="GO:1990961">
    <property type="term" value="P:xenobiotic detoxification by transmembrane export across the plasma membrane"/>
    <property type="evidence" value="ECO:0007669"/>
    <property type="project" value="InterPro"/>
</dbReference>
<evidence type="ECO:0000313" key="10">
    <source>
        <dbReference type="EMBL" id="ANH81616.1"/>
    </source>
</evidence>
<feature type="transmembrane region" description="Helical" evidence="8">
    <location>
        <begin position="74"/>
        <end position="93"/>
    </location>
</feature>
<dbReference type="SUPFAM" id="SSF103473">
    <property type="entry name" value="MFS general substrate transporter"/>
    <property type="match status" value="1"/>
</dbReference>
<comment type="similarity">
    <text evidence="2">Belongs to the major facilitator superfamily. Bcr/CmlA family.</text>
</comment>
<feature type="transmembrane region" description="Helical" evidence="8">
    <location>
        <begin position="250"/>
        <end position="270"/>
    </location>
</feature>
<comment type="subcellular location">
    <subcellularLocation>
        <location evidence="1">Cell membrane</location>
        <topology evidence="1">Multi-pass membrane protein</topology>
    </subcellularLocation>
</comment>
<evidence type="ECO:0000256" key="5">
    <source>
        <dbReference type="ARBA" id="ARBA00022692"/>
    </source>
</evidence>
<evidence type="ECO:0000256" key="3">
    <source>
        <dbReference type="ARBA" id="ARBA00022448"/>
    </source>
</evidence>
<dbReference type="Gene3D" id="1.20.1720.10">
    <property type="entry name" value="Multidrug resistance protein D"/>
    <property type="match status" value="1"/>
</dbReference>
<protein>
    <submittedName>
        <fullName evidence="10">Bcr/CflA family drug resistance efflux transporter</fullName>
    </submittedName>
</protein>
<dbReference type="PROSITE" id="PS50850">
    <property type="entry name" value="MFS"/>
    <property type="match status" value="1"/>
</dbReference>
<feature type="domain" description="Major facilitator superfamily (MFS) profile" evidence="9">
    <location>
        <begin position="8"/>
        <end position="392"/>
    </location>
</feature>
<dbReference type="PANTHER" id="PTHR23502:SF132">
    <property type="entry name" value="POLYAMINE TRANSPORTER 2-RELATED"/>
    <property type="match status" value="1"/>
</dbReference>
<gene>
    <name evidence="10" type="ORF">A8C56_12075</name>
</gene>
<name>A0A1A9I1W4_9BACT</name>
<feature type="transmembrane region" description="Helical" evidence="8">
    <location>
        <begin position="99"/>
        <end position="120"/>
    </location>
</feature>
<feature type="transmembrane region" description="Helical" evidence="8">
    <location>
        <begin position="41"/>
        <end position="62"/>
    </location>
</feature>
<evidence type="ECO:0000256" key="4">
    <source>
        <dbReference type="ARBA" id="ARBA00022475"/>
    </source>
</evidence>
<feature type="transmembrane region" description="Helical" evidence="8">
    <location>
        <begin position="305"/>
        <end position="330"/>
    </location>
</feature>
<organism evidence="10 11">
    <name type="scientific">Niabella ginsenosidivorans</name>
    <dbReference type="NCBI Taxonomy" id="1176587"/>
    <lineage>
        <taxon>Bacteria</taxon>
        <taxon>Pseudomonadati</taxon>
        <taxon>Bacteroidota</taxon>
        <taxon>Chitinophagia</taxon>
        <taxon>Chitinophagales</taxon>
        <taxon>Chitinophagaceae</taxon>
        <taxon>Niabella</taxon>
    </lineage>
</organism>
<evidence type="ECO:0000256" key="8">
    <source>
        <dbReference type="SAM" id="Phobius"/>
    </source>
</evidence>
<feature type="transmembrane region" description="Helical" evidence="8">
    <location>
        <begin position="7"/>
        <end position="29"/>
    </location>
</feature>
<evidence type="ECO:0000256" key="1">
    <source>
        <dbReference type="ARBA" id="ARBA00004651"/>
    </source>
</evidence>
<feature type="transmembrane region" description="Helical" evidence="8">
    <location>
        <begin position="282"/>
        <end position="299"/>
    </location>
</feature>
<keyword evidence="7 8" id="KW-0472">Membrane</keyword>
<feature type="transmembrane region" description="Helical" evidence="8">
    <location>
        <begin position="132"/>
        <end position="154"/>
    </location>
</feature>
<dbReference type="EMBL" id="CP015772">
    <property type="protein sequence ID" value="ANH81616.1"/>
    <property type="molecule type" value="Genomic_DNA"/>
</dbReference>
<accession>A0A1A9I1W4</accession>
<keyword evidence="4" id="KW-1003">Cell membrane</keyword>
<dbReference type="InterPro" id="IPR011701">
    <property type="entry name" value="MFS"/>
</dbReference>
<feature type="transmembrane region" description="Helical" evidence="8">
    <location>
        <begin position="368"/>
        <end position="387"/>
    </location>
</feature>
<dbReference type="InterPro" id="IPR036259">
    <property type="entry name" value="MFS_trans_sf"/>
</dbReference>
<evidence type="ECO:0000313" key="11">
    <source>
        <dbReference type="Proteomes" id="UP000077667"/>
    </source>
</evidence>
<dbReference type="Pfam" id="PF07690">
    <property type="entry name" value="MFS_1"/>
    <property type="match status" value="1"/>
</dbReference>
<dbReference type="GO" id="GO:0042910">
    <property type="term" value="F:xenobiotic transmembrane transporter activity"/>
    <property type="evidence" value="ECO:0007669"/>
    <property type="project" value="InterPro"/>
</dbReference>
<proteinExistence type="inferred from homology"/>
<evidence type="ECO:0000259" key="9">
    <source>
        <dbReference type="PROSITE" id="PS50850"/>
    </source>
</evidence>
<evidence type="ECO:0000256" key="2">
    <source>
        <dbReference type="ARBA" id="ARBA00006236"/>
    </source>
</evidence>
<sequence length="409" mass="44142">MRKQRFIRLLILGLLSAIGPFSIDMYLPGFPDIAKDLHTNISNVSLTLSGFFIGIAAGQLLYGPLLDKYGRKKPMCIGIALYILTSFGCMFATSIEMLIALRFLQAIGGCVGMVGSRAVVRDLFDVTENARIFSLLMLVVGVSPIIAPTVGSYLSAAFGWRSLFMVLGTIGTVILLMVIIWLPESKKADPHYSLYPKAILGKFGTVLRQRQFIVYTISGSFTAAGLYAYIAGSPHVFMEIFGVSEKAYGWIFTIVAAGLITATQINAFILKKRSSAYIISRAVSFQTLTGILLVTGFALNWWSLYASIALCCIFLACQGFTFPNASALAIAPFHENAGSASALLGCIQMAIGSFSTVMVSIFHNNTAVPMGGIMAFCAVTALSVLFLGRRREKVNDTTGSSLLPTENQV</sequence>
<dbReference type="InterPro" id="IPR004812">
    <property type="entry name" value="Efflux_drug-R_Bcr/CmlA"/>
</dbReference>
<dbReference type="FunFam" id="1.20.1720.10:FF:000005">
    <property type="entry name" value="Bcr/CflA family efflux transporter"/>
    <property type="match status" value="1"/>
</dbReference>
<dbReference type="NCBIfam" id="TIGR00710">
    <property type="entry name" value="efflux_Bcr_CflA"/>
    <property type="match status" value="1"/>
</dbReference>
<dbReference type="AlphaFoldDB" id="A0A1A9I1W4"/>